<name>A0A8E6B5P0_9BACT</name>
<sequence length="185" mass="19555">MTENTTPIDDRPLMARLGNSGKLLLFGGLIGVLIGFLPMAKPNGSTGGNLSSMNLNMPDINLDLTGMLGSLGTNQASKVKVIEDPRGIGCVLAYVMSIFFAFYFHSPRKSYTLGWVWIALLNGVLTAFTAIWILFSPPSAGGGLMDILGSGGSKMSLSYGAFLNLIPAFATAAGGFIMAKKERLL</sequence>
<keyword evidence="3" id="KW-1185">Reference proteome</keyword>
<keyword evidence="1" id="KW-0812">Transmembrane</keyword>
<protein>
    <submittedName>
        <fullName evidence="2">Uncharacterized protein</fullName>
    </submittedName>
</protein>
<organism evidence="2 3">
    <name type="scientific">Telmatocola sphagniphila</name>
    <dbReference type="NCBI Taxonomy" id="1123043"/>
    <lineage>
        <taxon>Bacteria</taxon>
        <taxon>Pseudomonadati</taxon>
        <taxon>Planctomycetota</taxon>
        <taxon>Planctomycetia</taxon>
        <taxon>Gemmatales</taxon>
        <taxon>Gemmataceae</taxon>
    </lineage>
</organism>
<accession>A0A8E6B5P0</accession>
<dbReference type="Proteomes" id="UP000676194">
    <property type="component" value="Chromosome"/>
</dbReference>
<keyword evidence="1" id="KW-0472">Membrane</keyword>
<dbReference type="EMBL" id="CP074694">
    <property type="protein sequence ID" value="QVL31817.1"/>
    <property type="molecule type" value="Genomic_DNA"/>
</dbReference>
<reference evidence="2" key="1">
    <citation type="submission" date="2021-05" db="EMBL/GenBank/DDBJ databases">
        <title>Complete genome sequence of the cellulolytic planctomycete Telmatocola sphagniphila SP2T and characterization of the first cellulase from planctomycetes.</title>
        <authorList>
            <person name="Rakitin A.L."/>
            <person name="Beletsky A.V."/>
            <person name="Naumoff D.G."/>
            <person name="Kulichevskaya I.S."/>
            <person name="Mardanov A.V."/>
            <person name="Ravin N.V."/>
            <person name="Dedysh S.N."/>
        </authorList>
    </citation>
    <scope>NUCLEOTIDE SEQUENCE</scope>
    <source>
        <strain evidence="2">SP2T</strain>
    </source>
</reference>
<dbReference type="AlphaFoldDB" id="A0A8E6B5P0"/>
<gene>
    <name evidence="2" type="ORF">KIH39_23760</name>
</gene>
<feature type="transmembrane region" description="Helical" evidence="1">
    <location>
        <begin position="155"/>
        <end position="179"/>
    </location>
</feature>
<feature type="transmembrane region" description="Helical" evidence="1">
    <location>
        <begin position="116"/>
        <end position="135"/>
    </location>
</feature>
<evidence type="ECO:0000313" key="3">
    <source>
        <dbReference type="Proteomes" id="UP000676194"/>
    </source>
</evidence>
<feature type="transmembrane region" description="Helical" evidence="1">
    <location>
        <begin position="21"/>
        <end position="40"/>
    </location>
</feature>
<dbReference type="KEGG" id="tsph:KIH39_23760"/>
<proteinExistence type="predicted"/>
<dbReference type="RefSeq" id="WP_213496143.1">
    <property type="nucleotide sequence ID" value="NZ_CP074694.1"/>
</dbReference>
<feature type="transmembrane region" description="Helical" evidence="1">
    <location>
        <begin position="86"/>
        <end position="104"/>
    </location>
</feature>
<evidence type="ECO:0000256" key="1">
    <source>
        <dbReference type="SAM" id="Phobius"/>
    </source>
</evidence>
<evidence type="ECO:0000313" key="2">
    <source>
        <dbReference type="EMBL" id="QVL31817.1"/>
    </source>
</evidence>
<keyword evidence="1" id="KW-1133">Transmembrane helix</keyword>